<evidence type="ECO:0000313" key="1">
    <source>
        <dbReference type="EMBL" id="KAK7455354.1"/>
    </source>
</evidence>
<protein>
    <submittedName>
        <fullName evidence="1">Uncharacterized protein</fullName>
    </submittedName>
</protein>
<proteinExistence type="predicted"/>
<dbReference type="AlphaFoldDB" id="A0ABD0J320"/>
<accession>A0ABD0J320</accession>
<organism evidence="1 2">
    <name type="scientific">Batillaria attramentaria</name>
    <dbReference type="NCBI Taxonomy" id="370345"/>
    <lineage>
        <taxon>Eukaryota</taxon>
        <taxon>Metazoa</taxon>
        <taxon>Spiralia</taxon>
        <taxon>Lophotrochozoa</taxon>
        <taxon>Mollusca</taxon>
        <taxon>Gastropoda</taxon>
        <taxon>Caenogastropoda</taxon>
        <taxon>Sorbeoconcha</taxon>
        <taxon>Cerithioidea</taxon>
        <taxon>Batillariidae</taxon>
        <taxon>Batillaria</taxon>
    </lineage>
</organism>
<name>A0ABD0J320_9CAEN</name>
<sequence length="78" mass="9205">SLRVRHNPKSQFQSFSPCDGRLILSERAKFDMGGELWRARAEPRRKRDNSRVDGIWDFTPFSLIFECFSPLVRVHLHC</sequence>
<feature type="non-terminal residue" evidence="1">
    <location>
        <position position="1"/>
    </location>
</feature>
<comment type="caution">
    <text evidence="1">The sequence shown here is derived from an EMBL/GenBank/DDBJ whole genome shotgun (WGS) entry which is preliminary data.</text>
</comment>
<reference evidence="1 2" key="1">
    <citation type="journal article" date="2023" name="Sci. Data">
        <title>Genome assembly of the Korean intertidal mud-creeper Batillaria attramentaria.</title>
        <authorList>
            <person name="Patra A.K."/>
            <person name="Ho P.T."/>
            <person name="Jun S."/>
            <person name="Lee S.J."/>
            <person name="Kim Y."/>
            <person name="Won Y.J."/>
        </authorList>
    </citation>
    <scope>NUCLEOTIDE SEQUENCE [LARGE SCALE GENOMIC DNA]</scope>
    <source>
        <strain evidence="1">Wonlab-2016</strain>
    </source>
</reference>
<dbReference type="EMBL" id="JACVVK020000692">
    <property type="protein sequence ID" value="KAK7455354.1"/>
    <property type="molecule type" value="Genomic_DNA"/>
</dbReference>
<dbReference type="Proteomes" id="UP001519460">
    <property type="component" value="Unassembled WGS sequence"/>
</dbReference>
<keyword evidence="2" id="KW-1185">Reference proteome</keyword>
<evidence type="ECO:0000313" key="2">
    <source>
        <dbReference type="Proteomes" id="UP001519460"/>
    </source>
</evidence>
<gene>
    <name evidence="1" type="ORF">BaRGS_00039475</name>
</gene>